<sequence>MAGTTTDPVDASWLVDLRSASQDCADRGLIAASKWATDLLLSFSAKKKLALQYTLEAQERNKSSQSSFSTSTPAKALPPPTGPSFAADASGSFVETQPTTSTPQTHSHSQSQFSAQIQPPPPAQAPVRPVPSLSFNQYFDVSSLSLSAEEQNFEKERVRAEQDLLIGAKAYFDAREFNRVMYMLTGCQSAKALFLSSYSHFLLAERKAWSDWHKLDGSRTQPPTPINPTISQTMDKVKNAKDPWLLFLKALFLSRLSRREEAIEACLQSIAGYRFNWSAWILLGSCINDAEELSSILNLLPLPPTNFLVQLFLVRTLNELQSAAENELMVCDRLLSEEFFPHSMGIMSLRASVLYHLHEYESAEVQFDAILRIDPFRVDDIDIFSNILYVQDNKLKLSKLAHEFLNITRDRPEVCCLVGNHYSLRQEHEKAVKYFRRATELDRTYLTAWTLMGHEYVEMKNSHAAIEAYRRAVDINRKDYRAWYGLGQAYELLSMHNYALYYYQHATALRSYDVRLWQAQGSCYEELGRPREAIECYKRALISSELHETLLCLKLARLHTILDERAEATAYHKRVIEFCQEKDRPIHEYAKSSVEVAEWHLNQLGGDLNVAKELLEKVAASNVEEVTRATDLLKIVKARIRDREAMMNASMHG</sequence>
<comment type="caution">
    <text evidence="10">The sequence shown here is derived from an EMBL/GenBank/DDBJ whole genome shotgun (WGS) entry which is preliminary data.</text>
</comment>
<accession>A0A4Y7TVM8</accession>
<keyword evidence="1 10" id="KW-0132">Cell division</keyword>
<dbReference type="GO" id="GO:0051301">
    <property type="term" value="P:cell division"/>
    <property type="evidence" value="ECO:0007669"/>
    <property type="project" value="UniProtKB-KW"/>
</dbReference>
<feature type="repeat" description="TPR" evidence="7">
    <location>
        <begin position="446"/>
        <end position="479"/>
    </location>
</feature>
<evidence type="ECO:0000256" key="5">
    <source>
        <dbReference type="ARBA" id="ARBA00022803"/>
    </source>
</evidence>
<organism evidence="10 11">
    <name type="scientific">Coprinellus micaceus</name>
    <name type="common">Glistening ink-cap mushroom</name>
    <name type="synonym">Coprinus micaceus</name>
    <dbReference type="NCBI Taxonomy" id="71717"/>
    <lineage>
        <taxon>Eukaryota</taxon>
        <taxon>Fungi</taxon>
        <taxon>Dikarya</taxon>
        <taxon>Basidiomycota</taxon>
        <taxon>Agaricomycotina</taxon>
        <taxon>Agaricomycetes</taxon>
        <taxon>Agaricomycetidae</taxon>
        <taxon>Agaricales</taxon>
        <taxon>Agaricineae</taxon>
        <taxon>Psathyrellaceae</taxon>
        <taxon>Coprinellus</taxon>
    </lineage>
</organism>
<keyword evidence="4" id="KW-0833">Ubl conjugation pathway</keyword>
<keyword evidence="6" id="KW-0131">Cell cycle</keyword>
<proteinExistence type="predicted"/>
<feature type="compositionally biased region" description="Low complexity" evidence="8">
    <location>
        <begin position="63"/>
        <end position="72"/>
    </location>
</feature>
<feature type="domain" description="Cdc23" evidence="9">
    <location>
        <begin position="146"/>
        <end position="344"/>
    </location>
</feature>
<dbReference type="InterPro" id="IPR007192">
    <property type="entry name" value="APC8"/>
</dbReference>
<dbReference type="GO" id="GO:0031145">
    <property type="term" value="P:anaphase-promoting complex-dependent catabolic process"/>
    <property type="evidence" value="ECO:0007669"/>
    <property type="project" value="TreeGrafter"/>
</dbReference>
<dbReference type="PROSITE" id="PS50005">
    <property type="entry name" value="TPR"/>
    <property type="match status" value="3"/>
</dbReference>
<dbReference type="Pfam" id="PF13414">
    <property type="entry name" value="TPR_11"/>
    <property type="match status" value="1"/>
</dbReference>
<evidence type="ECO:0000256" key="4">
    <source>
        <dbReference type="ARBA" id="ARBA00022786"/>
    </source>
</evidence>
<keyword evidence="2" id="KW-0677">Repeat</keyword>
<evidence type="ECO:0000259" key="9">
    <source>
        <dbReference type="Pfam" id="PF04049"/>
    </source>
</evidence>
<dbReference type="Gene3D" id="1.25.40.10">
    <property type="entry name" value="Tetratricopeptide repeat domain"/>
    <property type="match status" value="2"/>
</dbReference>
<dbReference type="AlphaFoldDB" id="A0A4Y7TVM8"/>
<feature type="region of interest" description="Disordered" evidence="8">
    <location>
        <begin position="60"/>
        <end position="129"/>
    </location>
</feature>
<dbReference type="Pfam" id="PF07719">
    <property type="entry name" value="TPR_2"/>
    <property type="match status" value="1"/>
</dbReference>
<gene>
    <name evidence="10" type="ORF">FA13DRAFT_1657136</name>
</gene>
<dbReference type="InterPro" id="IPR013105">
    <property type="entry name" value="TPR_2"/>
</dbReference>
<dbReference type="GO" id="GO:0005680">
    <property type="term" value="C:anaphase-promoting complex"/>
    <property type="evidence" value="ECO:0007669"/>
    <property type="project" value="InterPro"/>
</dbReference>
<evidence type="ECO:0000256" key="7">
    <source>
        <dbReference type="PROSITE-ProRule" id="PRU00339"/>
    </source>
</evidence>
<evidence type="ECO:0000256" key="6">
    <source>
        <dbReference type="ARBA" id="ARBA00023306"/>
    </source>
</evidence>
<dbReference type="PANTHER" id="PTHR12558:SF10">
    <property type="entry name" value="CELL DIVISION CYCLE PROTEIN 23 HOMOLOG"/>
    <property type="match status" value="1"/>
</dbReference>
<evidence type="ECO:0000256" key="8">
    <source>
        <dbReference type="SAM" id="MobiDB-lite"/>
    </source>
</evidence>
<evidence type="ECO:0000256" key="2">
    <source>
        <dbReference type="ARBA" id="ARBA00022737"/>
    </source>
</evidence>
<dbReference type="OrthoDB" id="10262026at2759"/>
<dbReference type="GO" id="GO:0016567">
    <property type="term" value="P:protein ubiquitination"/>
    <property type="evidence" value="ECO:0007669"/>
    <property type="project" value="TreeGrafter"/>
</dbReference>
<feature type="repeat" description="TPR" evidence="7">
    <location>
        <begin position="514"/>
        <end position="547"/>
    </location>
</feature>
<feature type="compositionally biased region" description="Low complexity" evidence="8">
    <location>
        <begin position="96"/>
        <end position="117"/>
    </location>
</feature>
<dbReference type="SUPFAM" id="SSF48452">
    <property type="entry name" value="TPR-like"/>
    <property type="match status" value="1"/>
</dbReference>
<dbReference type="SMART" id="SM00028">
    <property type="entry name" value="TPR"/>
    <property type="match status" value="7"/>
</dbReference>
<evidence type="ECO:0000313" key="10">
    <source>
        <dbReference type="EMBL" id="TEB38207.1"/>
    </source>
</evidence>
<keyword evidence="3" id="KW-0498">Mitosis</keyword>
<dbReference type="SUPFAM" id="SSF48439">
    <property type="entry name" value="Protein prenylyltransferase"/>
    <property type="match status" value="1"/>
</dbReference>
<feature type="repeat" description="TPR" evidence="7">
    <location>
        <begin position="412"/>
        <end position="445"/>
    </location>
</feature>
<dbReference type="InterPro" id="IPR019734">
    <property type="entry name" value="TPR_rpt"/>
</dbReference>
<evidence type="ECO:0000256" key="1">
    <source>
        <dbReference type="ARBA" id="ARBA00022618"/>
    </source>
</evidence>
<dbReference type="Pfam" id="PF13181">
    <property type="entry name" value="TPR_8"/>
    <property type="match status" value="1"/>
</dbReference>
<dbReference type="Pfam" id="PF04049">
    <property type="entry name" value="ANAPC8"/>
    <property type="match status" value="1"/>
</dbReference>
<dbReference type="EMBL" id="QPFP01000003">
    <property type="protein sequence ID" value="TEB38207.1"/>
    <property type="molecule type" value="Genomic_DNA"/>
</dbReference>
<evidence type="ECO:0000313" key="11">
    <source>
        <dbReference type="Proteomes" id="UP000298030"/>
    </source>
</evidence>
<dbReference type="GO" id="GO:0045842">
    <property type="term" value="P:positive regulation of mitotic metaphase/anaphase transition"/>
    <property type="evidence" value="ECO:0007669"/>
    <property type="project" value="TreeGrafter"/>
</dbReference>
<reference evidence="10 11" key="1">
    <citation type="journal article" date="2019" name="Nat. Ecol. Evol.">
        <title>Megaphylogeny resolves global patterns of mushroom evolution.</title>
        <authorList>
            <person name="Varga T."/>
            <person name="Krizsan K."/>
            <person name="Foldi C."/>
            <person name="Dima B."/>
            <person name="Sanchez-Garcia M."/>
            <person name="Sanchez-Ramirez S."/>
            <person name="Szollosi G.J."/>
            <person name="Szarkandi J.G."/>
            <person name="Papp V."/>
            <person name="Albert L."/>
            <person name="Andreopoulos W."/>
            <person name="Angelini C."/>
            <person name="Antonin V."/>
            <person name="Barry K.W."/>
            <person name="Bougher N.L."/>
            <person name="Buchanan P."/>
            <person name="Buyck B."/>
            <person name="Bense V."/>
            <person name="Catcheside P."/>
            <person name="Chovatia M."/>
            <person name="Cooper J."/>
            <person name="Damon W."/>
            <person name="Desjardin D."/>
            <person name="Finy P."/>
            <person name="Geml J."/>
            <person name="Haridas S."/>
            <person name="Hughes K."/>
            <person name="Justo A."/>
            <person name="Karasinski D."/>
            <person name="Kautmanova I."/>
            <person name="Kiss B."/>
            <person name="Kocsube S."/>
            <person name="Kotiranta H."/>
            <person name="LaButti K.M."/>
            <person name="Lechner B.E."/>
            <person name="Liimatainen K."/>
            <person name="Lipzen A."/>
            <person name="Lukacs Z."/>
            <person name="Mihaltcheva S."/>
            <person name="Morgado L.N."/>
            <person name="Niskanen T."/>
            <person name="Noordeloos M.E."/>
            <person name="Ohm R.A."/>
            <person name="Ortiz-Santana B."/>
            <person name="Ovrebo C."/>
            <person name="Racz N."/>
            <person name="Riley R."/>
            <person name="Savchenko A."/>
            <person name="Shiryaev A."/>
            <person name="Soop K."/>
            <person name="Spirin V."/>
            <person name="Szebenyi C."/>
            <person name="Tomsovsky M."/>
            <person name="Tulloss R.E."/>
            <person name="Uehling J."/>
            <person name="Grigoriev I.V."/>
            <person name="Vagvolgyi C."/>
            <person name="Papp T."/>
            <person name="Martin F.M."/>
            <person name="Miettinen O."/>
            <person name="Hibbett D.S."/>
            <person name="Nagy L.G."/>
        </authorList>
    </citation>
    <scope>NUCLEOTIDE SEQUENCE [LARGE SCALE GENOMIC DNA]</scope>
    <source>
        <strain evidence="10 11">FP101781</strain>
    </source>
</reference>
<keyword evidence="5 7" id="KW-0802">TPR repeat</keyword>
<dbReference type="PANTHER" id="PTHR12558">
    <property type="entry name" value="CELL DIVISION CYCLE 16,23,27"/>
    <property type="match status" value="1"/>
</dbReference>
<protein>
    <submittedName>
        <fullName evidence="10">Cell division control protein 23</fullName>
    </submittedName>
</protein>
<evidence type="ECO:0000256" key="3">
    <source>
        <dbReference type="ARBA" id="ARBA00022776"/>
    </source>
</evidence>
<dbReference type="InterPro" id="IPR011990">
    <property type="entry name" value="TPR-like_helical_dom_sf"/>
</dbReference>
<name>A0A4Y7TVM8_COPMI</name>
<dbReference type="STRING" id="71717.A0A4Y7TVM8"/>
<dbReference type="Proteomes" id="UP000298030">
    <property type="component" value="Unassembled WGS sequence"/>
</dbReference>
<keyword evidence="11" id="KW-1185">Reference proteome</keyword>